<reference evidence="2" key="1">
    <citation type="submission" date="2020-11" db="EMBL/GenBank/DDBJ databases">
        <authorList>
            <consortium name="DOE Joint Genome Institute"/>
            <person name="Ahrendt S."/>
            <person name="Riley R."/>
            <person name="Andreopoulos W."/>
            <person name="Labutti K."/>
            <person name="Pangilinan J."/>
            <person name="Ruiz-Duenas F.J."/>
            <person name="Barrasa J.M."/>
            <person name="Sanchez-Garcia M."/>
            <person name="Camarero S."/>
            <person name="Miyauchi S."/>
            <person name="Serrano A."/>
            <person name="Linde D."/>
            <person name="Babiker R."/>
            <person name="Drula E."/>
            <person name="Ayuso-Fernandez I."/>
            <person name="Pacheco R."/>
            <person name="Padilla G."/>
            <person name="Ferreira P."/>
            <person name="Barriuso J."/>
            <person name="Kellner H."/>
            <person name="Castanera R."/>
            <person name="Alfaro M."/>
            <person name="Ramirez L."/>
            <person name="Pisabarro A.G."/>
            <person name="Kuo A."/>
            <person name="Tritt A."/>
            <person name="Lipzen A."/>
            <person name="He G."/>
            <person name="Yan M."/>
            <person name="Ng V."/>
            <person name="Cullen D."/>
            <person name="Martin F."/>
            <person name="Rosso M.-N."/>
            <person name="Henrissat B."/>
            <person name="Hibbett D."/>
            <person name="Martinez A.T."/>
            <person name="Grigoriev I.V."/>
        </authorList>
    </citation>
    <scope>NUCLEOTIDE SEQUENCE</scope>
    <source>
        <strain evidence="2">CBS 506.95</strain>
    </source>
</reference>
<dbReference type="Proteomes" id="UP000807306">
    <property type="component" value="Unassembled WGS sequence"/>
</dbReference>
<evidence type="ECO:0000256" key="1">
    <source>
        <dbReference type="SAM" id="MobiDB-lite"/>
    </source>
</evidence>
<name>A0A9P6JQ18_9AGAR</name>
<feature type="compositionally biased region" description="Acidic residues" evidence="1">
    <location>
        <begin position="618"/>
        <end position="632"/>
    </location>
</feature>
<feature type="region of interest" description="Disordered" evidence="1">
    <location>
        <begin position="618"/>
        <end position="645"/>
    </location>
</feature>
<protein>
    <submittedName>
        <fullName evidence="2">Uncharacterized protein</fullName>
    </submittedName>
</protein>
<organism evidence="2 3">
    <name type="scientific">Crepidotus variabilis</name>
    <dbReference type="NCBI Taxonomy" id="179855"/>
    <lineage>
        <taxon>Eukaryota</taxon>
        <taxon>Fungi</taxon>
        <taxon>Dikarya</taxon>
        <taxon>Basidiomycota</taxon>
        <taxon>Agaricomycotina</taxon>
        <taxon>Agaricomycetes</taxon>
        <taxon>Agaricomycetidae</taxon>
        <taxon>Agaricales</taxon>
        <taxon>Agaricineae</taxon>
        <taxon>Crepidotaceae</taxon>
        <taxon>Crepidotus</taxon>
    </lineage>
</organism>
<proteinExistence type="predicted"/>
<sequence length="645" mass="73647">MDGLLNEVFASTPNLRERLHRVLAAIVVLEYPTIATLSDLLELDTHDIVLAANKLGAIVEVEELPTLPPTLTEFPIETYISPMVSFPDSSWEEFLTDESSARDFWVDREATYQMLLKRADYLLSKSISPSPIAMHRSTWTAIFHYLTRLWAEPEDESPCSWKDSWPLFGKALKNFRFADSAQRRSITLNPQSVRTFRLFLRCCKEKNGDEYLSEEGKNCKTAQSVIVAALREWFEDPASDSHGMFVMCSYLFNSETSMWTETVQEISEQPHLSWDTVLRIIDQSRGFIDLDTGNTDEFQDPASHALRVCVDWSLMDVIENSDLVGPEFFTSYREVRICALRDSYEEFLSEQDPAALKRKAWGLFLKPMRNPIILTLDPDIDHPATSSLWTLIDRIRSPQSLAVLLSPDLDYNGCHSLFIPLMSFVTLNCQKASTLGPNFEALDRKLKNLFTVLIQNGALAAAFAHPDYQDSRQQRHNMTMYRNISNLEGFDQGRWLDLIDSTSHTTILEFFLGERLVECFYGWKPASVSVEWSRHFAEATESSKIVELLSSLRLKLQGGGPRAISKYKPLLSWGSFVDGLKFWQEKSVERNSNTALVLDELCAQLSSIDWPSILNYEDQYDESEDEDTDEESGEHNVESDDDAED</sequence>
<dbReference type="AlphaFoldDB" id="A0A9P6JQ18"/>
<evidence type="ECO:0000313" key="2">
    <source>
        <dbReference type="EMBL" id="KAF9528259.1"/>
    </source>
</evidence>
<accession>A0A9P6JQ18</accession>
<dbReference type="EMBL" id="MU157854">
    <property type="protein sequence ID" value="KAF9528259.1"/>
    <property type="molecule type" value="Genomic_DNA"/>
</dbReference>
<evidence type="ECO:0000313" key="3">
    <source>
        <dbReference type="Proteomes" id="UP000807306"/>
    </source>
</evidence>
<keyword evidence="3" id="KW-1185">Reference proteome</keyword>
<comment type="caution">
    <text evidence="2">The sequence shown here is derived from an EMBL/GenBank/DDBJ whole genome shotgun (WGS) entry which is preliminary data.</text>
</comment>
<gene>
    <name evidence="2" type="ORF">CPB83DRAFT_854719</name>
</gene>